<dbReference type="EC" id="2.7.13.3" evidence="2"/>
<name>A0A7J4XNF8_9BACE</name>
<dbReference type="PANTHER" id="PTHR43547:SF2">
    <property type="entry name" value="HYBRID SIGNAL TRANSDUCTION HISTIDINE KINASE C"/>
    <property type="match status" value="1"/>
</dbReference>
<evidence type="ECO:0000256" key="1">
    <source>
        <dbReference type="ARBA" id="ARBA00000085"/>
    </source>
</evidence>
<evidence type="ECO:0000259" key="8">
    <source>
        <dbReference type="PROSITE" id="PS01124"/>
    </source>
</evidence>
<dbReference type="InterPro" id="IPR018060">
    <property type="entry name" value="HTH_AraC"/>
</dbReference>
<evidence type="ECO:0000256" key="6">
    <source>
        <dbReference type="ARBA" id="ARBA00023163"/>
    </source>
</evidence>
<dbReference type="InterPro" id="IPR011006">
    <property type="entry name" value="CheY-like_superfamily"/>
</dbReference>
<dbReference type="InterPro" id="IPR011123">
    <property type="entry name" value="Y_Y_Y"/>
</dbReference>
<dbReference type="PROSITE" id="PS50110">
    <property type="entry name" value="RESPONSE_REGULATORY"/>
    <property type="match status" value="1"/>
</dbReference>
<dbReference type="InterPro" id="IPR009057">
    <property type="entry name" value="Homeodomain-like_sf"/>
</dbReference>
<evidence type="ECO:0000256" key="3">
    <source>
        <dbReference type="ARBA" id="ARBA00022553"/>
    </source>
</evidence>
<dbReference type="Proteomes" id="UP000422221">
    <property type="component" value="Unassembled WGS sequence"/>
</dbReference>
<dbReference type="SUPFAM" id="SSF63829">
    <property type="entry name" value="Calcium-dependent phosphotriesterase"/>
    <property type="match status" value="3"/>
</dbReference>
<dbReference type="Pfam" id="PF12833">
    <property type="entry name" value="HTH_18"/>
    <property type="match status" value="1"/>
</dbReference>
<dbReference type="InterPro" id="IPR003661">
    <property type="entry name" value="HisK_dim/P_dom"/>
</dbReference>
<dbReference type="Pfam" id="PF00072">
    <property type="entry name" value="Response_reg"/>
    <property type="match status" value="1"/>
</dbReference>
<dbReference type="SUPFAM" id="SSF55874">
    <property type="entry name" value="ATPase domain of HSP90 chaperone/DNA topoisomerase II/histidine kinase"/>
    <property type="match status" value="1"/>
</dbReference>
<keyword evidence="3 7" id="KW-0597">Phosphoprotein</keyword>
<dbReference type="GO" id="GO:0003700">
    <property type="term" value="F:DNA-binding transcription factor activity"/>
    <property type="evidence" value="ECO:0007669"/>
    <property type="project" value="InterPro"/>
</dbReference>
<feature type="domain" description="Histidine kinase" evidence="9">
    <location>
        <begin position="837"/>
        <end position="1057"/>
    </location>
</feature>
<evidence type="ECO:0000256" key="4">
    <source>
        <dbReference type="ARBA" id="ARBA00023015"/>
    </source>
</evidence>
<dbReference type="InterPro" id="IPR013783">
    <property type="entry name" value="Ig-like_fold"/>
</dbReference>
<organism evidence="11 12">
    <name type="scientific">Bacteroides salyersiae</name>
    <dbReference type="NCBI Taxonomy" id="291644"/>
    <lineage>
        <taxon>Bacteria</taxon>
        <taxon>Pseudomonadati</taxon>
        <taxon>Bacteroidota</taxon>
        <taxon>Bacteroidia</taxon>
        <taxon>Bacteroidales</taxon>
        <taxon>Bacteroidaceae</taxon>
        <taxon>Bacteroides</taxon>
    </lineage>
</organism>
<feature type="domain" description="Response regulatory" evidence="10">
    <location>
        <begin position="1104"/>
        <end position="1219"/>
    </location>
</feature>
<dbReference type="SUPFAM" id="SSF52172">
    <property type="entry name" value="CheY-like"/>
    <property type="match status" value="1"/>
</dbReference>
<dbReference type="PROSITE" id="PS00041">
    <property type="entry name" value="HTH_ARAC_FAMILY_1"/>
    <property type="match status" value="1"/>
</dbReference>
<dbReference type="RefSeq" id="WP_130058672.1">
    <property type="nucleotide sequence ID" value="NZ_JADNPJ010000002.1"/>
</dbReference>
<keyword evidence="6" id="KW-0804">Transcription</keyword>
<dbReference type="CDD" id="cd00082">
    <property type="entry name" value="HisKA"/>
    <property type="match status" value="1"/>
</dbReference>
<dbReference type="InterPro" id="IPR003594">
    <property type="entry name" value="HATPase_dom"/>
</dbReference>
<evidence type="ECO:0000256" key="2">
    <source>
        <dbReference type="ARBA" id="ARBA00012438"/>
    </source>
</evidence>
<keyword evidence="5" id="KW-0238">DNA-binding</keyword>
<dbReference type="SMART" id="SM00448">
    <property type="entry name" value="REC"/>
    <property type="match status" value="1"/>
</dbReference>
<dbReference type="GO" id="GO:0000155">
    <property type="term" value="F:phosphorelay sensor kinase activity"/>
    <property type="evidence" value="ECO:0007669"/>
    <property type="project" value="InterPro"/>
</dbReference>
<dbReference type="InterPro" id="IPR001789">
    <property type="entry name" value="Sig_transdc_resp-reg_receiver"/>
</dbReference>
<dbReference type="InterPro" id="IPR004358">
    <property type="entry name" value="Sig_transdc_His_kin-like_C"/>
</dbReference>
<protein>
    <recommendedName>
        <fullName evidence="2">histidine kinase</fullName>
        <ecNumber evidence="2">2.7.13.3</ecNumber>
    </recommendedName>
</protein>
<dbReference type="InterPro" id="IPR015943">
    <property type="entry name" value="WD40/YVTN_repeat-like_dom_sf"/>
</dbReference>
<dbReference type="SMART" id="SM00388">
    <property type="entry name" value="HisKA"/>
    <property type="match status" value="1"/>
</dbReference>
<comment type="caution">
    <text evidence="11">The sequence shown here is derived from an EMBL/GenBank/DDBJ whole genome shotgun (WGS) entry which is preliminary data.</text>
</comment>
<evidence type="ECO:0000256" key="7">
    <source>
        <dbReference type="PROSITE-ProRule" id="PRU00169"/>
    </source>
</evidence>
<keyword evidence="4" id="KW-0805">Transcription regulation</keyword>
<dbReference type="GO" id="GO:0043565">
    <property type="term" value="F:sequence-specific DNA binding"/>
    <property type="evidence" value="ECO:0007669"/>
    <property type="project" value="InterPro"/>
</dbReference>
<dbReference type="Gene3D" id="3.30.565.10">
    <property type="entry name" value="Histidine kinase-like ATPase, C-terminal domain"/>
    <property type="match status" value="1"/>
</dbReference>
<dbReference type="PROSITE" id="PS01124">
    <property type="entry name" value="HTH_ARAC_FAMILY_2"/>
    <property type="match status" value="1"/>
</dbReference>
<feature type="domain" description="HTH araC/xylS-type" evidence="8">
    <location>
        <begin position="1250"/>
        <end position="1348"/>
    </location>
</feature>
<reference evidence="11 12" key="1">
    <citation type="journal article" date="2019" name="Nat. Med.">
        <title>A library of human gut bacterial isolates paired with longitudinal multiomics data enables mechanistic microbiome research.</title>
        <authorList>
            <person name="Poyet M."/>
            <person name="Groussin M."/>
            <person name="Gibbons S.M."/>
            <person name="Avila-Pacheco J."/>
            <person name="Jiang X."/>
            <person name="Kearney S.M."/>
            <person name="Perrotta A.R."/>
            <person name="Berdy B."/>
            <person name="Zhao S."/>
            <person name="Lieberman T.D."/>
            <person name="Swanson P.K."/>
            <person name="Smith M."/>
            <person name="Roesemann S."/>
            <person name="Alexander J.E."/>
            <person name="Rich S.A."/>
            <person name="Livny J."/>
            <person name="Vlamakis H."/>
            <person name="Clish C."/>
            <person name="Bullock K."/>
            <person name="Deik A."/>
            <person name="Scott J."/>
            <person name="Pierce K.A."/>
            <person name="Xavier R.J."/>
            <person name="Alm E.J."/>
        </authorList>
    </citation>
    <scope>NUCLEOTIDE SEQUENCE [LARGE SCALE GENOMIC DNA]</scope>
    <source>
        <strain evidence="11 12">BIOML-A10</strain>
    </source>
</reference>
<dbReference type="EMBL" id="VWMK01000002">
    <property type="protein sequence ID" value="KAA3769493.1"/>
    <property type="molecule type" value="Genomic_DNA"/>
</dbReference>
<dbReference type="PANTHER" id="PTHR43547">
    <property type="entry name" value="TWO-COMPONENT HISTIDINE KINASE"/>
    <property type="match status" value="1"/>
</dbReference>
<dbReference type="InterPro" id="IPR036097">
    <property type="entry name" value="HisK_dim/P_sf"/>
</dbReference>
<dbReference type="PROSITE" id="PS50109">
    <property type="entry name" value="HIS_KIN"/>
    <property type="match status" value="1"/>
</dbReference>
<dbReference type="Gene3D" id="1.10.287.130">
    <property type="match status" value="1"/>
</dbReference>
<dbReference type="SUPFAM" id="SSF46689">
    <property type="entry name" value="Homeodomain-like"/>
    <property type="match status" value="1"/>
</dbReference>
<dbReference type="Pfam" id="PF00512">
    <property type="entry name" value="HisKA"/>
    <property type="match status" value="1"/>
</dbReference>
<evidence type="ECO:0000313" key="11">
    <source>
        <dbReference type="EMBL" id="KAA3769493.1"/>
    </source>
</evidence>
<dbReference type="Pfam" id="PF07495">
    <property type="entry name" value="Y_Y_Y"/>
    <property type="match status" value="1"/>
</dbReference>
<evidence type="ECO:0000256" key="5">
    <source>
        <dbReference type="ARBA" id="ARBA00023125"/>
    </source>
</evidence>
<evidence type="ECO:0000259" key="9">
    <source>
        <dbReference type="PROSITE" id="PS50109"/>
    </source>
</evidence>
<dbReference type="PRINTS" id="PR00344">
    <property type="entry name" value="BCTRLSENSOR"/>
</dbReference>
<evidence type="ECO:0000313" key="12">
    <source>
        <dbReference type="Proteomes" id="UP000422221"/>
    </source>
</evidence>
<dbReference type="Gene3D" id="2.60.40.10">
    <property type="entry name" value="Immunoglobulins"/>
    <property type="match status" value="1"/>
</dbReference>
<dbReference type="InterPro" id="IPR011110">
    <property type="entry name" value="Reg_prop"/>
</dbReference>
<sequence length="1366" mass="157190">MKAHSVLLALFLLIGYTINIVAQVDRNLRFTHLTNDNGLPTNTIYSLCQDFKGFIWIATANGLCKYDGRSISVYEVEPTKGERKKGGIIRHVFEDKRHRLWVITHKGVNLYNRNKDNFNFVSVDSLNNFSRVIYQDDKGKIYMGGSGAFIYNEQTSKFDPFYVNQDETITAFITAITSDQKGQMWFGRMYGGLICADVENGKLTRYKHNDHNINSLISNKVTSLFTDHHGRIWIGTEDKGICYFDSSTNKFIRIEGFPQICVRTFAEDAEGNIWIGSENGLYIYLSDENKFINYKQNYNDKYSLNDNAIYTIFKDKENNMLVGTYFGGLNIFLNSFLQFTYYDCGYSDKYLSGKAVRQIIGDKKGNLWIATEDGGLNYYNKKEKSFEYFKPQQTGNCLSYHNVHSLLLDQKDNLWIGTYLGGLNKYNLKTQKFSHYIHPEYPDLLSNNIFTLLQDKDEEIWIGTTNGLFIYNPGKDQFRQFEKNIVGPKSINNLLEDSDGDIWIATRTNGIFRYNKSMQSLQNYSYQQDRSGIPDNFINYIFEDSRKNIWIGTLEGGLCKFNKTNESFTTYTIEDGLPSNTIYAITESSSGNLWLSTNNGLSCLDINKLFFVNYSISEGLPNKQFNYNSVYRADDGLLYFGTINGMIAFYPENLQMHHNIAQVEFTDFKIYGKSVTPDTIGSPLNKNIEEADEIYLNSEQAKSFSFEFTVPTVSHPNSTFFAYKLDTDREWNYIGNQNQLTYANLSEGKYTLTVKAVFNNKWDNKEPTRSIKIIVAPPFWRSDLAYLTYLILTGVLGTGLYLFIKKRQYEKSLILSERMEKKKMEEVNTLKLNFFTNISHELRTPLSLILIPLQSFLEKNVFSPEIRPKMKLVINNAMRMNILLDELMLFSKVETRQEKIRVKKGNLLNFLRSICEGFQMLADEKGLEYILKIENSEEDVWFAPVKVEKIIYNLLSNAFKYTDKGEIIVRAFYEHKKDYTYLNFIVSDTGVGIAPDQQDKIFENYYQINDFVKSKKAGFGIGLALTRQLVLLHKGEIKVESEINKGSNFIVKLNITARAFSTDEISDKDADASFIEEYRYLPVKYDNNAEKVETEKKLSRKEYKLLVVEDNSELLSTYAEMFSDMYTVITAQNGKEGYQIAKKELPDIIISDVMMPEMNGFELAHKLKSRIETCHIPLILLTAKTGEEAQLEGYESGADIYVEKPFHPVLIQRQISNLIATKENQKKLFAANKMEVYEMKADDKDKELIANIEKLIIANLDNNEFSLNYLLKEIGIGRTLLHMKLKNIVGLSATEFINNIRLKESLKILATGKNVSEAAYATGFTSPNYYSRYFKRVFGISPNEYIANLHPPKKNENNSLAESPTN</sequence>
<feature type="modified residue" description="4-aspartylphosphate" evidence="7">
    <location>
        <position position="1152"/>
    </location>
</feature>
<dbReference type="SMART" id="SM00387">
    <property type="entry name" value="HATPase_c"/>
    <property type="match status" value="1"/>
</dbReference>
<proteinExistence type="predicted"/>
<dbReference type="SMART" id="SM00342">
    <property type="entry name" value="HTH_ARAC"/>
    <property type="match status" value="1"/>
</dbReference>
<dbReference type="Pfam" id="PF07494">
    <property type="entry name" value="Reg_prop"/>
    <property type="match status" value="10"/>
</dbReference>
<dbReference type="InterPro" id="IPR005467">
    <property type="entry name" value="His_kinase_dom"/>
</dbReference>
<dbReference type="SUPFAM" id="SSF47384">
    <property type="entry name" value="Homodimeric domain of signal transducing histidine kinase"/>
    <property type="match status" value="1"/>
</dbReference>
<dbReference type="InterPro" id="IPR036890">
    <property type="entry name" value="HATPase_C_sf"/>
</dbReference>
<dbReference type="Gene3D" id="1.10.10.60">
    <property type="entry name" value="Homeodomain-like"/>
    <property type="match status" value="1"/>
</dbReference>
<evidence type="ECO:0000259" key="10">
    <source>
        <dbReference type="PROSITE" id="PS50110"/>
    </source>
</evidence>
<dbReference type="Gene3D" id="3.40.50.2300">
    <property type="match status" value="1"/>
</dbReference>
<comment type="catalytic activity">
    <reaction evidence="1">
        <text>ATP + protein L-histidine = ADP + protein N-phospho-L-histidine.</text>
        <dbReference type="EC" id="2.7.13.3"/>
    </reaction>
</comment>
<dbReference type="Pfam" id="PF02518">
    <property type="entry name" value="HATPase_c"/>
    <property type="match status" value="1"/>
</dbReference>
<gene>
    <name evidence="11" type="ORF">F3F73_03490</name>
</gene>
<accession>A0A7J4XNF8</accession>
<dbReference type="InterPro" id="IPR018062">
    <property type="entry name" value="HTH_AraC-typ_CS"/>
</dbReference>
<dbReference type="Gene3D" id="2.130.10.10">
    <property type="entry name" value="YVTN repeat-like/Quinoprotein amine dehydrogenase"/>
    <property type="match status" value="2"/>
</dbReference>